<dbReference type="InterPro" id="IPR008807">
    <property type="entry name" value="ROS_MUCR"/>
</dbReference>
<evidence type="ECO:0000313" key="4">
    <source>
        <dbReference type="Proteomes" id="UP000075377"/>
    </source>
</evidence>
<comment type="similarity">
    <text evidence="1">Belongs to the ros/MucR family.</text>
</comment>
<comment type="caution">
    <text evidence="3">The sequence shown here is derived from an EMBL/GenBank/DDBJ whole genome shotgun (WGS) entry which is preliminary data.</text>
</comment>
<dbReference type="Gene3D" id="1.10.10.1550">
    <property type="entry name" value="ROS/MUCR transcriptional regulator protein"/>
    <property type="match status" value="1"/>
</dbReference>
<protein>
    <recommendedName>
        <fullName evidence="5">Transcriptional regulator</fullName>
    </recommendedName>
</protein>
<dbReference type="AlphaFoldDB" id="A0A149UN81"/>
<dbReference type="GO" id="GO:0003677">
    <property type="term" value="F:DNA binding"/>
    <property type="evidence" value="ECO:0007669"/>
    <property type="project" value="InterPro"/>
</dbReference>
<dbReference type="Pfam" id="PF05443">
    <property type="entry name" value="ROS_MUCR"/>
    <property type="match status" value="1"/>
</dbReference>
<dbReference type="EMBL" id="LHZX01000291">
    <property type="protein sequence ID" value="KXV69196.1"/>
    <property type="molecule type" value="Genomic_DNA"/>
</dbReference>
<evidence type="ECO:0008006" key="5">
    <source>
        <dbReference type="Google" id="ProtNLM"/>
    </source>
</evidence>
<evidence type="ECO:0000256" key="1">
    <source>
        <dbReference type="ARBA" id="ARBA00007031"/>
    </source>
</evidence>
<gene>
    <name evidence="3" type="ORF">AD951_07605</name>
</gene>
<reference evidence="3 4" key="1">
    <citation type="submission" date="2015-06" db="EMBL/GenBank/DDBJ databases">
        <title>Improved classification and identification of acetic acid bacteria using matrix-assisted laser desorption/ionization time-of-flight mass spectrometry; Gluconobacter nephelii and Gluconobacter uchimurae are later heterotypic synonyms of Gluconobacter japonicus and Gluconobacter oxydans, respectively.</title>
        <authorList>
            <person name="Li L."/>
            <person name="Cleenwerck I."/>
            <person name="De Vuyst L."/>
            <person name="Vandamme P."/>
        </authorList>
    </citation>
    <scope>NUCLEOTIDE SEQUENCE [LARGE SCALE GENOMIC DNA]</scope>
    <source>
        <strain evidence="3 4">LMG 1699</strain>
    </source>
</reference>
<feature type="region of interest" description="Disordered" evidence="2">
    <location>
        <begin position="142"/>
        <end position="173"/>
    </location>
</feature>
<accession>A0A149UN81</accession>
<evidence type="ECO:0000313" key="3">
    <source>
        <dbReference type="EMBL" id="KXV69196.1"/>
    </source>
</evidence>
<dbReference type="Proteomes" id="UP000075377">
    <property type="component" value="Unassembled WGS sequence"/>
</dbReference>
<dbReference type="InterPro" id="IPR041920">
    <property type="entry name" value="ROS/MUCR_sf"/>
</dbReference>
<sequence>MTDTGQTMTGFLELTAQIVAAYVSNNTIEADQLPQLVKTVHAALANAATPAVSPEESTSQPAVSPKKSVFPDYIICLEDGKKLKTLKRHLMTAYGLTPAQYREKWGLPPVYPMVAPAYAERRSALARENGLGKRLLASKPAMPDPAAIAEPEVPAITRLPERKRGRRSKSATA</sequence>
<dbReference type="GO" id="GO:0006355">
    <property type="term" value="P:regulation of DNA-templated transcription"/>
    <property type="evidence" value="ECO:0007669"/>
    <property type="project" value="InterPro"/>
</dbReference>
<feature type="compositionally biased region" description="Basic residues" evidence="2">
    <location>
        <begin position="161"/>
        <end position="173"/>
    </location>
</feature>
<dbReference type="PATRIC" id="fig|178901.14.peg.2869"/>
<feature type="compositionally biased region" description="Low complexity" evidence="2">
    <location>
        <begin position="144"/>
        <end position="156"/>
    </location>
</feature>
<proteinExistence type="inferred from homology"/>
<name>A0A149UN81_9PROT</name>
<dbReference type="GO" id="GO:0008270">
    <property type="term" value="F:zinc ion binding"/>
    <property type="evidence" value="ECO:0007669"/>
    <property type="project" value="InterPro"/>
</dbReference>
<organism evidence="3 4">
    <name type="scientific">Acetobacter malorum</name>
    <dbReference type="NCBI Taxonomy" id="178901"/>
    <lineage>
        <taxon>Bacteria</taxon>
        <taxon>Pseudomonadati</taxon>
        <taxon>Pseudomonadota</taxon>
        <taxon>Alphaproteobacteria</taxon>
        <taxon>Acetobacterales</taxon>
        <taxon>Acetobacteraceae</taxon>
        <taxon>Acetobacter</taxon>
    </lineage>
</organism>
<evidence type="ECO:0000256" key="2">
    <source>
        <dbReference type="SAM" id="MobiDB-lite"/>
    </source>
</evidence>